<dbReference type="GO" id="GO:0020037">
    <property type="term" value="F:heme binding"/>
    <property type="evidence" value="ECO:0007669"/>
    <property type="project" value="InterPro"/>
</dbReference>
<keyword evidence="7" id="KW-0560">Oxidoreductase</keyword>
<dbReference type="PANTHER" id="PTHR30600">
    <property type="entry name" value="CYTOCHROME C PEROXIDASE-RELATED"/>
    <property type="match status" value="1"/>
</dbReference>
<keyword evidence="4" id="KW-0479">Metal-binding</keyword>
<dbReference type="Pfam" id="PF14495">
    <property type="entry name" value="Cytochrom_C550"/>
    <property type="match status" value="1"/>
</dbReference>
<evidence type="ECO:0000256" key="5">
    <source>
        <dbReference type="ARBA" id="ARBA00022729"/>
    </source>
</evidence>
<keyword evidence="1" id="KW-0813">Transport</keyword>
<name>X1IS85_9ZZZZ</name>
<dbReference type="InterPro" id="IPR036909">
    <property type="entry name" value="Cyt_c-like_dom_sf"/>
</dbReference>
<dbReference type="GO" id="GO:0015979">
    <property type="term" value="P:photosynthesis"/>
    <property type="evidence" value="ECO:0007669"/>
    <property type="project" value="UniProtKB-KW"/>
</dbReference>
<dbReference type="SUPFAM" id="SSF46626">
    <property type="entry name" value="Cytochrome c"/>
    <property type="match status" value="1"/>
</dbReference>
<dbReference type="AlphaFoldDB" id="X1IS85"/>
<dbReference type="PANTHER" id="PTHR30600:SF10">
    <property type="entry name" value="BLL6722 PROTEIN"/>
    <property type="match status" value="1"/>
</dbReference>
<dbReference type="PROSITE" id="PS51007">
    <property type="entry name" value="CYTC"/>
    <property type="match status" value="1"/>
</dbReference>
<protein>
    <recommendedName>
        <fullName evidence="9">Cytochrome c domain-containing protein</fullName>
    </recommendedName>
</protein>
<keyword evidence="3" id="KW-0349">Heme</keyword>
<dbReference type="EMBL" id="BARU01017470">
    <property type="protein sequence ID" value="GAH60403.1"/>
    <property type="molecule type" value="Genomic_DNA"/>
</dbReference>
<keyword evidence="2" id="KW-0602">Photosynthesis</keyword>
<evidence type="ECO:0000256" key="4">
    <source>
        <dbReference type="ARBA" id="ARBA00022723"/>
    </source>
</evidence>
<dbReference type="InterPro" id="IPR029490">
    <property type="entry name" value="Cytochrom_C550"/>
</dbReference>
<keyword evidence="5" id="KW-0732">Signal</keyword>
<dbReference type="InterPro" id="IPR009056">
    <property type="entry name" value="Cyt_c-like_dom"/>
</dbReference>
<evidence type="ECO:0000259" key="9">
    <source>
        <dbReference type="PROSITE" id="PS51007"/>
    </source>
</evidence>
<evidence type="ECO:0000256" key="6">
    <source>
        <dbReference type="ARBA" id="ARBA00022982"/>
    </source>
</evidence>
<feature type="non-terminal residue" evidence="10">
    <location>
        <position position="1"/>
    </location>
</feature>
<dbReference type="GO" id="GO:0046872">
    <property type="term" value="F:metal ion binding"/>
    <property type="evidence" value="ECO:0007669"/>
    <property type="project" value="UniProtKB-KW"/>
</dbReference>
<evidence type="ECO:0000256" key="3">
    <source>
        <dbReference type="ARBA" id="ARBA00022617"/>
    </source>
</evidence>
<evidence type="ECO:0000256" key="7">
    <source>
        <dbReference type="ARBA" id="ARBA00023002"/>
    </source>
</evidence>
<organism evidence="10">
    <name type="scientific">marine sediment metagenome</name>
    <dbReference type="NCBI Taxonomy" id="412755"/>
    <lineage>
        <taxon>unclassified sequences</taxon>
        <taxon>metagenomes</taxon>
        <taxon>ecological metagenomes</taxon>
    </lineage>
</organism>
<sequence length="153" mass="17022">TGIRPDAETAVRSGIRHIQFAVRPEEDAVAIDEYLKALKPVPSLYLVKGKLSKAAKRGKKIFKKAGCAKCHAGPMYTDLQKYDVATGKGLDKNRQFDTPTLIEIWRTAPYLYDGRAATMKEVLTKHNFGDKHGVTSNLTENEINDLAEFVLSQ</sequence>
<evidence type="ECO:0000256" key="2">
    <source>
        <dbReference type="ARBA" id="ARBA00022531"/>
    </source>
</evidence>
<keyword evidence="8" id="KW-0408">Iron</keyword>
<dbReference type="Gene3D" id="1.10.760.10">
    <property type="entry name" value="Cytochrome c-like domain"/>
    <property type="match status" value="1"/>
</dbReference>
<proteinExistence type="predicted"/>
<dbReference type="InterPro" id="IPR051395">
    <property type="entry name" value="Cytochrome_c_Peroxidase/MauG"/>
</dbReference>
<evidence type="ECO:0000256" key="8">
    <source>
        <dbReference type="ARBA" id="ARBA00023004"/>
    </source>
</evidence>
<evidence type="ECO:0000256" key="1">
    <source>
        <dbReference type="ARBA" id="ARBA00022448"/>
    </source>
</evidence>
<accession>X1IS85</accession>
<reference evidence="10" key="1">
    <citation type="journal article" date="2014" name="Front. Microbiol.">
        <title>High frequency of phylogenetically diverse reductive dehalogenase-homologous genes in deep subseafloor sedimentary metagenomes.</title>
        <authorList>
            <person name="Kawai M."/>
            <person name="Futagami T."/>
            <person name="Toyoda A."/>
            <person name="Takaki Y."/>
            <person name="Nishi S."/>
            <person name="Hori S."/>
            <person name="Arai W."/>
            <person name="Tsubouchi T."/>
            <person name="Morono Y."/>
            <person name="Uchiyama I."/>
            <person name="Ito T."/>
            <person name="Fujiyama A."/>
            <person name="Inagaki F."/>
            <person name="Takami H."/>
        </authorList>
    </citation>
    <scope>NUCLEOTIDE SEQUENCE</scope>
    <source>
        <strain evidence="10">Expedition CK06-06</strain>
    </source>
</reference>
<feature type="domain" description="Cytochrome c" evidence="9">
    <location>
        <begin position="53"/>
        <end position="153"/>
    </location>
</feature>
<dbReference type="GO" id="GO:0009055">
    <property type="term" value="F:electron transfer activity"/>
    <property type="evidence" value="ECO:0007669"/>
    <property type="project" value="InterPro"/>
</dbReference>
<evidence type="ECO:0000313" key="10">
    <source>
        <dbReference type="EMBL" id="GAH60403.1"/>
    </source>
</evidence>
<keyword evidence="6" id="KW-0249">Electron transport</keyword>
<comment type="caution">
    <text evidence="10">The sequence shown here is derived from an EMBL/GenBank/DDBJ whole genome shotgun (WGS) entry which is preliminary data.</text>
</comment>
<dbReference type="GO" id="GO:0004130">
    <property type="term" value="F:cytochrome-c peroxidase activity"/>
    <property type="evidence" value="ECO:0007669"/>
    <property type="project" value="TreeGrafter"/>
</dbReference>
<gene>
    <name evidence="10" type="ORF">S03H2_28975</name>
</gene>